<evidence type="ECO:0000256" key="7">
    <source>
        <dbReference type="SAM" id="Phobius"/>
    </source>
</evidence>
<feature type="transmembrane region" description="Helical" evidence="7">
    <location>
        <begin position="83"/>
        <end position="104"/>
    </location>
</feature>
<feature type="transmembrane region" description="Helical" evidence="7">
    <location>
        <begin position="175"/>
        <end position="196"/>
    </location>
</feature>
<feature type="domain" description="Cation/H+ exchanger transmembrane" evidence="8">
    <location>
        <begin position="14"/>
        <end position="368"/>
    </location>
</feature>
<proteinExistence type="inferred from homology"/>
<protein>
    <submittedName>
        <fullName evidence="10">Potassium transporter Kef</fullName>
    </submittedName>
</protein>
<keyword evidence="4 7" id="KW-0812">Transmembrane</keyword>
<dbReference type="GO" id="GO:1902600">
    <property type="term" value="P:proton transmembrane transport"/>
    <property type="evidence" value="ECO:0007669"/>
    <property type="project" value="InterPro"/>
</dbReference>
<feature type="transmembrane region" description="Helical" evidence="7">
    <location>
        <begin position="6"/>
        <end position="24"/>
    </location>
</feature>
<keyword evidence="5 7" id="KW-1133">Transmembrane helix</keyword>
<feature type="transmembrane region" description="Helical" evidence="7">
    <location>
        <begin position="327"/>
        <end position="344"/>
    </location>
</feature>
<dbReference type="Gene3D" id="3.40.50.720">
    <property type="entry name" value="NAD(P)-binding Rossmann-like Domain"/>
    <property type="match status" value="1"/>
</dbReference>
<feature type="transmembrane region" description="Helical" evidence="7">
    <location>
        <begin position="53"/>
        <end position="71"/>
    </location>
</feature>
<dbReference type="PANTHER" id="PTHR42751:SF6">
    <property type="entry name" value="CONSERVED INTEGRAL MEMBRANE TRANSPORT PROTEIN-RELATED"/>
    <property type="match status" value="1"/>
</dbReference>
<organism evidence="10 11">
    <name type="scientific">Natrarchaeobius halalkaliphilus</name>
    <dbReference type="NCBI Taxonomy" id="1679091"/>
    <lineage>
        <taxon>Archaea</taxon>
        <taxon>Methanobacteriati</taxon>
        <taxon>Methanobacteriota</taxon>
        <taxon>Stenosarchaea group</taxon>
        <taxon>Halobacteria</taxon>
        <taxon>Halobacteriales</taxon>
        <taxon>Natrialbaceae</taxon>
        <taxon>Natrarchaeobius</taxon>
    </lineage>
</organism>
<comment type="caution">
    <text evidence="10">The sequence shown here is derived from an EMBL/GenBank/DDBJ whole genome shotgun (WGS) entry which is preliminary data.</text>
</comment>
<feature type="transmembrane region" description="Helical" evidence="7">
    <location>
        <begin position="287"/>
        <end position="307"/>
    </location>
</feature>
<evidence type="ECO:0000259" key="8">
    <source>
        <dbReference type="Pfam" id="PF00999"/>
    </source>
</evidence>
<evidence type="ECO:0000256" key="4">
    <source>
        <dbReference type="ARBA" id="ARBA00022692"/>
    </source>
</evidence>
<evidence type="ECO:0000313" key="11">
    <source>
        <dbReference type="Proteomes" id="UP000273828"/>
    </source>
</evidence>
<dbReference type="SUPFAM" id="SSF51735">
    <property type="entry name" value="NAD(P)-binding Rossmann-fold domains"/>
    <property type="match status" value="1"/>
</dbReference>
<evidence type="ECO:0000256" key="3">
    <source>
        <dbReference type="ARBA" id="ARBA00022448"/>
    </source>
</evidence>
<evidence type="ECO:0000259" key="9">
    <source>
        <dbReference type="Pfam" id="PF02254"/>
    </source>
</evidence>
<evidence type="ECO:0000256" key="5">
    <source>
        <dbReference type="ARBA" id="ARBA00022989"/>
    </source>
</evidence>
<reference evidence="10 11" key="1">
    <citation type="submission" date="2018-10" db="EMBL/GenBank/DDBJ databases">
        <title>Natrarchaeobius chitinivorans gen. nov., sp. nov., and Natrarchaeobius haloalkaliphilus sp. nov., alkaliphilic, chitin-utilizing haloarchaea from hypersaline alkaline lakes.</title>
        <authorList>
            <person name="Sorokin D.Y."/>
            <person name="Elcheninov A.G."/>
            <person name="Kostrikina N.A."/>
            <person name="Bale N.J."/>
            <person name="Sinninghe Damste J.S."/>
            <person name="Khijniak T.V."/>
            <person name="Kublanov I.V."/>
            <person name="Toshchakov S.V."/>
        </authorList>
    </citation>
    <scope>NUCLEOTIDE SEQUENCE [LARGE SCALE GENOMIC DNA]</scope>
    <source>
        <strain evidence="10 11">AArcht-Sl</strain>
    </source>
</reference>
<keyword evidence="6 7" id="KW-0472">Membrane</keyword>
<dbReference type="GO" id="GO:0006813">
    <property type="term" value="P:potassium ion transport"/>
    <property type="evidence" value="ECO:0007669"/>
    <property type="project" value="InterPro"/>
</dbReference>
<feature type="transmembrane region" description="Helical" evidence="7">
    <location>
        <begin position="263"/>
        <end position="280"/>
    </location>
</feature>
<dbReference type="InterPro" id="IPR006153">
    <property type="entry name" value="Cation/H_exchanger_TM"/>
</dbReference>
<feature type="transmembrane region" description="Helical" evidence="7">
    <location>
        <begin position="116"/>
        <end position="136"/>
    </location>
</feature>
<feature type="transmembrane region" description="Helical" evidence="7">
    <location>
        <begin position="148"/>
        <end position="169"/>
    </location>
</feature>
<dbReference type="InterPro" id="IPR038770">
    <property type="entry name" value="Na+/solute_symporter_sf"/>
</dbReference>
<feature type="transmembrane region" description="Helical" evidence="7">
    <location>
        <begin position="217"/>
        <end position="243"/>
    </location>
</feature>
<dbReference type="OrthoDB" id="43518at2157"/>
<name>A0A3N6LSP4_9EURY</name>
<dbReference type="Pfam" id="PF02254">
    <property type="entry name" value="TrkA_N"/>
    <property type="match status" value="1"/>
</dbReference>
<evidence type="ECO:0000256" key="2">
    <source>
        <dbReference type="ARBA" id="ARBA00005551"/>
    </source>
</evidence>
<keyword evidence="11" id="KW-1185">Reference proteome</keyword>
<dbReference type="Pfam" id="PF00999">
    <property type="entry name" value="Na_H_Exchanger"/>
    <property type="match status" value="1"/>
</dbReference>
<dbReference type="PANTHER" id="PTHR42751">
    <property type="entry name" value="SODIUM/HYDROGEN EXCHANGER FAMILY/TRKA DOMAIN PROTEIN"/>
    <property type="match status" value="1"/>
</dbReference>
<evidence type="ECO:0000256" key="1">
    <source>
        <dbReference type="ARBA" id="ARBA00004141"/>
    </source>
</evidence>
<feature type="domain" description="RCK N-terminal" evidence="9">
    <location>
        <begin position="407"/>
        <end position="515"/>
    </location>
</feature>
<accession>A0A3N6LSP4</accession>
<dbReference type="InterPro" id="IPR003148">
    <property type="entry name" value="RCK_N"/>
</dbReference>
<keyword evidence="3" id="KW-0813">Transport</keyword>
<evidence type="ECO:0000256" key="6">
    <source>
        <dbReference type="ARBA" id="ARBA00023136"/>
    </source>
</evidence>
<dbReference type="InterPro" id="IPR036291">
    <property type="entry name" value="NAD(P)-bd_dom_sf"/>
</dbReference>
<gene>
    <name evidence="10" type="ORF">EA462_06200</name>
</gene>
<dbReference type="Gene3D" id="1.20.1530.20">
    <property type="match status" value="1"/>
</dbReference>
<evidence type="ECO:0000313" key="10">
    <source>
        <dbReference type="EMBL" id="RQG91547.1"/>
    </source>
</evidence>
<dbReference type="AlphaFoldDB" id="A0A3N6LSP4"/>
<dbReference type="GO" id="GO:0016020">
    <property type="term" value="C:membrane"/>
    <property type="evidence" value="ECO:0007669"/>
    <property type="project" value="UniProtKB-SubCell"/>
</dbReference>
<sequence>MAAEFIITLSAMFIAAGVLLLVANHFGLSPIPFYIIAGLITGTFFEISDLVELAQWGIAFLVFVFGIRVDIEDVQSVFRDAEIVAFMQLLIVGTIALGIGYGFSVVFGFEYPLRNAIYFAAAATLSSTIVGAGVFEQEIRTNLVHGRLASSIHFFDDIVAIGVILILSAETLGDLQLVTSNIGYGVLFLLAGLLIYRHGFPLLVRLAEGFEELVLMGSISILIAFIAAAEAVGLSIVIGAFAAGIAIRNEGAQALGVRNGIESIKDFFVAIFFVTVGALVQVPSLDVLVLALSLLVLVLFVTPLIHMQAFLFEGYDARTAFLASSRLNQMSELSLVIAIQAWLMGTISSRLFDAIILATAGTMILTVVAKRYEDAVYDSVVERVVRGTQTRRIDERSYVDEELEDHVIVVGYGRQGRLLVDRLEEIEVPYVVVENDPVISDSLGRECQNYVFGDAMATHPMKRARVDDARLLVSTVNHEPLSERLLELPTDAEIILRADTSREATRLLEAGATFVNVPSVLASDQLVENVARVVADRRESATLRDEHLETLRDLERHGFTTRYGGD</sequence>
<dbReference type="Proteomes" id="UP000273828">
    <property type="component" value="Unassembled WGS sequence"/>
</dbReference>
<dbReference type="EMBL" id="REFY01000002">
    <property type="protein sequence ID" value="RQG91547.1"/>
    <property type="molecule type" value="Genomic_DNA"/>
</dbReference>
<dbReference type="GO" id="GO:0015297">
    <property type="term" value="F:antiporter activity"/>
    <property type="evidence" value="ECO:0007669"/>
    <property type="project" value="InterPro"/>
</dbReference>
<dbReference type="RefSeq" id="WP_124177678.1">
    <property type="nucleotide sequence ID" value="NZ_REFY01000002.1"/>
</dbReference>
<comment type="subcellular location">
    <subcellularLocation>
        <location evidence="1">Membrane</location>
        <topology evidence="1">Multi-pass membrane protein</topology>
    </subcellularLocation>
</comment>
<feature type="transmembrane region" description="Helical" evidence="7">
    <location>
        <begin position="31"/>
        <end position="47"/>
    </location>
</feature>
<comment type="similarity">
    <text evidence="2">Belongs to the monovalent cation:proton antiporter 2 (CPA2) transporter (TC 2.A.37) family.</text>
</comment>